<dbReference type="EMBL" id="JAAMPC010000004">
    <property type="protein sequence ID" value="KAG2314691.1"/>
    <property type="molecule type" value="Genomic_DNA"/>
</dbReference>
<comment type="caution">
    <text evidence="2">The sequence shown here is derived from an EMBL/GenBank/DDBJ whole genome shotgun (WGS) entry which is preliminary data.</text>
</comment>
<evidence type="ECO:0000256" key="1">
    <source>
        <dbReference type="SAM" id="MobiDB-lite"/>
    </source>
</evidence>
<gene>
    <name evidence="2" type="ORF">Bca52824_017813</name>
</gene>
<organism evidence="2 3">
    <name type="scientific">Brassica carinata</name>
    <name type="common">Ethiopian mustard</name>
    <name type="synonym">Abyssinian cabbage</name>
    <dbReference type="NCBI Taxonomy" id="52824"/>
    <lineage>
        <taxon>Eukaryota</taxon>
        <taxon>Viridiplantae</taxon>
        <taxon>Streptophyta</taxon>
        <taxon>Embryophyta</taxon>
        <taxon>Tracheophyta</taxon>
        <taxon>Spermatophyta</taxon>
        <taxon>Magnoliopsida</taxon>
        <taxon>eudicotyledons</taxon>
        <taxon>Gunneridae</taxon>
        <taxon>Pentapetalae</taxon>
        <taxon>rosids</taxon>
        <taxon>malvids</taxon>
        <taxon>Brassicales</taxon>
        <taxon>Brassicaceae</taxon>
        <taxon>Brassiceae</taxon>
        <taxon>Brassica</taxon>
    </lineage>
</organism>
<dbReference type="AlphaFoldDB" id="A0A8X7VNS7"/>
<name>A0A8X7VNS7_BRACI</name>
<evidence type="ECO:0000313" key="2">
    <source>
        <dbReference type="EMBL" id="KAG2314691.1"/>
    </source>
</evidence>
<feature type="compositionally biased region" description="Acidic residues" evidence="1">
    <location>
        <begin position="30"/>
        <end position="46"/>
    </location>
</feature>
<protein>
    <submittedName>
        <fullName evidence="2">Uncharacterized protein</fullName>
    </submittedName>
</protein>
<feature type="region of interest" description="Disordered" evidence="1">
    <location>
        <begin position="1"/>
        <end position="46"/>
    </location>
</feature>
<reference evidence="2 3" key="1">
    <citation type="submission" date="2020-02" db="EMBL/GenBank/DDBJ databases">
        <authorList>
            <person name="Ma Q."/>
            <person name="Huang Y."/>
            <person name="Song X."/>
            <person name="Pei D."/>
        </authorList>
    </citation>
    <scope>NUCLEOTIDE SEQUENCE [LARGE SCALE GENOMIC DNA]</scope>
    <source>
        <strain evidence="2">Sxm20200214</strain>
        <tissue evidence="2">Leaf</tissue>
    </source>
</reference>
<feature type="compositionally biased region" description="Acidic residues" evidence="1">
    <location>
        <begin position="1"/>
        <end position="20"/>
    </location>
</feature>
<keyword evidence="3" id="KW-1185">Reference proteome</keyword>
<sequence length="78" mass="9137">MEGLEPEPELEQDLDGSDESDCSRESHMEDLDDQRELDDSEMEMEMVEEDLDDNLKNKGNFHQPRRVKEIKGNVLEEL</sequence>
<proteinExistence type="predicted"/>
<evidence type="ECO:0000313" key="3">
    <source>
        <dbReference type="Proteomes" id="UP000886595"/>
    </source>
</evidence>
<accession>A0A8X7VNS7</accession>
<dbReference type="Proteomes" id="UP000886595">
    <property type="component" value="Unassembled WGS sequence"/>
</dbReference>